<feature type="transmembrane region" description="Helical" evidence="7">
    <location>
        <begin position="78"/>
        <end position="106"/>
    </location>
</feature>
<keyword evidence="3 7" id="KW-1133">Transmembrane helix</keyword>
<dbReference type="EMBL" id="JBAKAR010000012">
    <property type="protein sequence ID" value="MEL0614240.1"/>
    <property type="molecule type" value="Genomic_DNA"/>
</dbReference>
<evidence type="ECO:0000256" key="6">
    <source>
        <dbReference type="NCBIfam" id="TIGR04060"/>
    </source>
</evidence>
<dbReference type="Gene3D" id="1.20.1080.10">
    <property type="entry name" value="Glycerol uptake facilitator protein"/>
    <property type="match status" value="1"/>
</dbReference>
<comment type="caution">
    <text evidence="8">The sequence shown here is derived from an EMBL/GenBank/DDBJ whole genome shotgun (WGS) entry which is preliminary data.</text>
</comment>
<feature type="transmembrane region" description="Helical" evidence="7">
    <location>
        <begin position="198"/>
        <end position="217"/>
    </location>
</feature>
<gene>
    <name evidence="8" type="primary">focA</name>
    <name evidence="8" type="ORF">V6242_13875</name>
</gene>
<evidence type="ECO:0000256" key="3">
    <source>
        <dbReference type="ARBA" id="ARBA00022989"/>
    </source>
</evidence>
<evidence type="ECO:0000256" key="4">
    <source>
        <dbReference type="ARBA" id="ARBA00023136"/>
    </source>
</evidence>
<dbReference type="Proteomes" id="UP001379949">
    <property type="component" value="Unassembled WGS sequence"/>
</dbReference>
<dbReference type="PANTHER" id="PTHR30520:SF6">
    <property type="entry name" value="FORMATE_NITRATE FAMILY TRANSPORTER (EUROFUNG)"/>
    <property type="match status" value="1"/>
</dbReference>
<dbReference type="PROSITE" id="PS01006">
    <property type="entry name" value="FORMATE_NITRITE_TP_2"/>
    <property type="match status" value="1"/>
</dbReference>
<name>A0ABU9G7J6_9GAMM</name>
<dbReference type="NCBIfam" id="TIGR04060">
    <property type="entry name" value="formate_focA"/>
    <property type="match status" value="1"/>
</dbReference>
<feature type="transmembrane region" description="Helical" evidence="7">
    <location>
        <begin position="166"/>
        <end position="186"/>
    </location>
</feature>
<dbReference type="NCBIfam" id="TIGR00790">
    <property type="entry name" value="fnt"/>
    <property type="match status" value="1"/>
</dbReference>
<feature type="transmembrane region" description="Helical" evidence="7">
    <location>
        <begin position="40"/>
        <end position="58"/>
    </location>
</feature>
<sequence>MSDRDINLTQSAPTNEKQTTLDKASDYGYEKVRSSFTKSFALAIYAGIFISIAFVFYLSVTTGSGGAPWGIIRLVGGIAFSLGLILVIVCGGELFTSTVLSTVGWAQGRFNTAQLLKCWGRVYLGNFVGTMALLGLVMAAKLYQLDGGEWGIHAMTIAQGKLKYDWSQAFALGILCNFLVCLATWMTFTSKDSIGKSLLVILPVAMFVSSGFEHSIANMFMVPLGLAIKAVSDPAFYIAHGHLASDFSQLTFYNFIVHNLIPVTLGNIFGGGILVGLGYWSIDQKKDDKKELDQAVTAQNR</sequence>
<evidence type="ECO:0000256" key="5">
    <source>
        <dbReference type="ARBA" id="ARBA00049660"/>
    </source>
</evidence>
<dbReference type="PROSITE" id="PS01005">
    <property type="entry name" value="FORMATE_NITRITE_TP_1"/>
    <property type="match status" value="1"/>
</dbReference>
<feature type="transmembrane region" description="Helical" evidence="7">
    <location>
        <begin position="260"/>
        <end position="282"/>
    </location>
</feature>
<dbReference type="RefSeq" id="WP_341567779.1">
    <property type="nucleotide sequence ID" value="NZ_JBAKAR010000012.1"/>
</dbReference>
<keyword evidence="9" id="KW-1185">Reference proteome</keyword>
<evidence type="ECO:0000256" key="7">
    <source>
        <dbReference type="SAM" id="Phobius"/>
    </source>
</evidence>
<comment type="subcellular location">
    <subcellularLocation>
        <location evidence="1">Membrane</location>
        <topology evidence="1">Multi-pass membrane protein</topology>
    </subcellularLocation>
</comment>
<evidence type="ECO:0000256" key="2">
    <source>
        <dbReference type="ARBA" id="ARBA00022692"/>
    </source>
</evidence>
<accession>A0ABU9G7J6</accession>
<feature type="transmembrane region" description="Helical" evidence="7">
    <location>
        <begin position="118"/>
        <end position="140"/>
    </location>
</feature>
<organism evidence="8 9">
    <name type="scientific">Marinomonas arenicola</name>
    <dbReference type="NCBI Taxonomy" id="569601"/>
    <lineage>
        <taxon>Bacteria</taxon>
        <taxon>Pseudomonadati</taxon>
        <taxon>Pseudomonadota</taxon>
        <taxon>Gammaproteobacteria</taxon>
        <taxon>Oceanospirillales</taxon>
        <taxon>Oceanospirillaceae</taxon>
        <taxon>Marinomonas</taxon>
    </lineage>
</organism>
<proteinExistence type="inferred from homology"/>
<dbReference type="Pfam" id="PF01226">
    <property type="entry name" value="Form_Nir_trans"/>
    <property type="match status" value="1"/>
</dbReference>
<keyword evidence="4 7" id="KW-0472">Membrane</keyword>
<protein>
    <recommendedName>
        <fullName evidence="6">Formate transporter FocA</fullName>
    </recommendedName>
</protein>
<evidence type="ECO:0000313" key="9">
    <source>
        <dbReference type="Proteomes" id="UP001379949"/>
    </source>
</evidence>
<comment type="similarity">
    <text evidence="5">Belongs to the FNT transporter (TC 1.A.16) family.</text>
</comment>
<evidence type="ECO:0000313" key="8">
    <source>
        <dbReference type="EMBL" id="MEL0614240.1"/>
    </source>
</evidence>
<dbReference type="InterPro" id="IPR024002">
    <property type="entry name" value="For/NO2_transpt_CS"/>
</dbReference>
<evidence type="ECO:0000256" key="1">
    <source>
        <dbReference type="ARBA" id="ARBA00004141"/>
    </source>
</evidence>
<keyword evidence="2 7" id="KW-0812">Transmembrane</keyword>
<dbReference type="PANTHER" id="PTHR30520">
    <property type="entry name" value="FORMATE TRANSPORTER-RELATED"/>
    <property type="match status" value="1"/>
</dbReference>
<dbReference type="InterPro" id="IPR023999">
    <property type="entry name" value="Formate_transptr_FocA"/>
</dbReference>
<dbReference type="InterPro" id="IPR000292">
    <property type="entry name" value="For/NO2_transpt"/>
</dbReference>
<dbReference type="InterPro" id="IPR023271">
    <property type="entry name" value="Aquaporin-like"/>
</dbReference>
<reference evidence="8 9" key="1">
    <citation type="submission" date="2024-02" db="EMBL/GenBank/DDBJ databases">
        <title>Bacteria isolated from the canopy kelp, Nereocystis luetkeana.</title>
        <authorList>
            <person name="Pfister C.A."/>
            <person name="Younker I.T."/>
            <person name="Light S.H."/>
        </authorList>
    </citation>
    <scope>NUCLEOTIDE SEQUENCE [LARGE SCALE GENOMIC DNA]</scope>
    <source>
        <strain evidence="8 9">TI.4.07</strain>
    </source>
</reference>